<evidence type="ECO:0000256" key="1">
    <source>
        <dbReference type="ARBA" id="ARBA00022723"/>
    </source>
</evidence>
<comment type="caution">
    <text evidence="4">The sequence shown here is derived from an EMBL/GenBank/DDBJ whole genome shotgun (WGS) entry which is preliminary data.</text>
</comment>
<dbReference type="SUPFAM" id="SSF109604">
    <property type="entry name" value="HD-domain/PDEase-like"/>
    <property type="match status" value="1"/>
</dbReference>
<dbReference type="EMBL" id="SMGQ01000015">
    <property type="protein sequence ID" value="TCK90538.1"/>
    <property type="molecule type" value="Genomic_DNA"/>
</dbReference>
<evidence type="ECO:0000256" key="2">
    <source>
        <dbReference type="ARBA" id="ARBA00022801"/>
    </source>
</evidence>
<accession>A0A4R1MDE5</accession>
<organism evidence="4 5">
    <name type="scientific">Natranaerovirga hydrolytica</name>
    <dbReference type="NCBI Taxonomy" id="680378"/>
    <lineage>
        <taxon>Bacteria</taxon>
        <taxon>Bacillati</taxon>
        <taxon>Bacillota</taxon>
        <taxon>Clostridia</taxon>
        <taxon>Lachnospirales</taxon>
        <taxon>Natranaerovirgaceae</taxon>
        <taxon>Natranaerovirga</taxon>
    </lineage>
</organism>
<dbReference type="PANTHER" id="PTHR11845">
    <property type="entry name" value="5'-DEOXYNUCLEOTIDASE HDDC2"/>
    <property type="match status" value="1"/>
</dbReference>
<dbReference type="PANTHER" id="PTHR11845:SF13">
    <property type="entry name" value="5'-DEOXYNUCLEOTIDASE HDDC2"/>
    <property type="match status" value="1"/>
</dbReference>
<dbReference type="Gene3D" id="1.10.3210.10">
    <property type="entry name" value="Hypothetical protein af1432"/>
    <property type="match status" value="1"/>
</dbReference>
<feature type="domain" description="HD" evidence="3">
    <location>
        <begin position="55"/>
        <end position="218"/>
    </location>
</feature>
<name>A0A4R1MDE5_9FIRM</name>
<proteinExistence type="predicted"/>
<dbReference type="Proteomes" id="UP000294545">
    <property type="component" value="Unassembled WGS sequence"/>
</dbReference>
<keyword evidence="5" id="KW-1185">Reference proteome</keyword>
<keyword evidence="2 4" id="KW-0378">Hydrolase</keyword>
<evidence type="ECO:0000259" key="3">
    <source>
        <dbReference type="Pfam" id="PF13023"/>
    </source>
</evidence>
<keyword evidence="1" id="KW-0479">Metal-binding</keyword>
<gene>
    <name evidence="4" type="ORF">EDC19_2307</name>
</gene>
<dbReference type="GO" id="GO:0046872">
    <property type="term" value="F:metal ion binding"/>
    <property type="evidence" value="ECO:0007669"/>
    <property type="project" value="UniProtKB-KW"/>
</dbReference>
<dbReference type="InterPro" id="IPR039356">
    <property type="entry name" value="YfbR/HDDC2"/>
</dbReference>
<protein>
    <submittedName>
        <fullName evidence="4">Putative hydrolase of HD superfamily</fullName>
    </submittedName>
</protein>
<dbReference type="Pfam" id="PF13023">
    <property type="entry name" value="HD_3"/>
    <property type="match status" value="1"/>
</dbReference>
<dbReference type="AlphaFoldDB" id="A0A4R1MDE5"/>
<reference evidence="4 5" key="1">
    <citation type="submission" date="2019-03" db="EMBL/GenBank/DDBJ databases">
        <title>Genomic Encyclopedia of Type Strains, Phase IV (KMG-IV): sequencing the most valuable type-strain genomes for metagenomic binning, comparative biology and taxonomic classification.</title>
        <authorList>
            <person name="Goeker M."/>
        </authorList>
    </citation>
    <scope>NUCLEOTIDE SEQUENCE [LARGE SCALE GENOMIC DNA]</scope>
    <source>
        <strain evidence="4 5">DSM 24176</strain>
    </source>
</reference>
<evidence type="ECO:0000313" key="5">
    <source>
        <dbReference type="Proteomes" id="UP000294545"/>
    </source>
</evidence>
<evidence type="ECO:0000313" key="4">
    <source>
        <dbReference type="EMBL" id="TCK90538.1"/>
    </source>
</evidence>
<sequence>MAKKCCGKYKKGKGYCNKCPKIKRKYKNKNKHYKEQKNKKHINRLEKQMAFIIEIDKLKTIQRQSYIIDGSKKENDAEHSWHIAVMALILSEHKAFKKVDMLKVVKMLLIHDIVEIDAGDTYIYDEKGNADKREREEAAAKRLFGLLPKDQKKEYYNLWLEFEDQHSKEAKYANVLDRLQPILLNYEAGGQSWIEHGVSKDMIMNKNVATQEGSKKIWQHFETIINDAVKKGYVKE</sequence>
<dbReference type="GO" id="GO:0005737">
    <property type="term" value="C:cytoplasm"/>
    <property type="evidence" value="ECO:0007669"/>
    <property type="project" value="TreeGrafter"/>
</dbReference>
<dbReference type="RefSeq" id="WP_341466887.1">
    <property type="nucleotide sequence ID" value="NZ_SMGQ01000015.1"/>
</dbReference>
<dbReference type="GO" id="GO:0002953">
    <property type="term" value="F:5'-deoxynucleotidase activity"/>
    <property type="evidence" value="ECO:0007669"/>
    <property type="project" value="InterPro"/>
</dbReference>
<dbReference type="InterPro" id="IPR006674">
    <property type="entry name" value="HD_domain"/>
</dbReference>